<comment type="caution">
    <text evidence="4">The sequence shown here is derived from an EMBL/GenBank/DDBJ whole genome shotgun (WGS) entry which is preliminary data.</text>
</comment>
<dbReference type="EMBL" id="LIAE01009485">
    <property type="protein sequence ID" value="PAV69580.1"/>
    <property type="molecule type" value="Genomic_DNA"/>
</dbReference>
<feature type="domain" description="DUF8077" evidence="3">
    <location>
        <begin position="33"/>
        <end position="159"/>
    </location>
</feature>
<evidence type="ECO:0000256" key="1">
    <source>
        <dbReference type="SAM" id="MobiDB-lite"/>
    </source>
</evidence>
<feature type="compositionally biased region" description="Polar residues" evidence="1">
    <location>
        <begin position="328"/>
        <end position="346"/>
    </location>
</feature>
<evidence type="ECO:0000256" key="2">
    <source>
        <dbReference type="SAM" id="Phobius"/>
    </source>
</evidence>
<organism evidence="4 5">
    <name type="scientific">Diploscapter pachys</name>
    <dbReference type="NCBI Taxonomy" id="2018661"/>
    <lineage>
        <taxon>Eukaryota</taxon>
        <taxon>Metazoa</taxon>
        <taxon>Ecdysozoa</taxon>
        <taxon>Nematoda</taxon>
        <taxon>Chromadorea</taxon>
        <taxon>Rhabditida</taxon>
        <taxon>Rhabditina</taxon>
        <taxon>Rhabditomorpha</taxon>
        <taxon>Rhabditoidea</taxon>
        <taxon>Rhabditidae</taxon>
        <taxon>Diploscapter</taxon>
    </lineage>
</organism>
<dbReference type="InterPro" id="IPR058390">
    <property type="entry name" value="DUF8077"/>
</dbReference>
<evidence type="ECO:0000313" key="4">
    <source>
        <dbReference type="EMBL" id="PAV69580.1"/>
    </source>
</evidence>
<name>A0A2A2K6P9_9BILA</name>
<protein>
    <recommendedName>
        <fullName evidence="3">DUF8077 domain-containing protein</fullName>
    </recommendedName>
</protein>
<keyword evidence="2" id="KW-0812">Transmembrane</keyword>
<dbReference type="Proteomes" id="UP000218231">
    <property type="component" value="Unassembled WGS sequence"/>
</dbReference>
<proteinExistence type="predicted"/>
<dbReference type="AlphaFoldDB" id="A0A2A2K6P9"/>
<keyword evidence="2" id="KW-1133">Transmembrane helix</keyword>
<keyword evidence="2" id="KW-0472">Membrane</keyword>
<dbReference type="OrthoDB" id="5858611at2759"/>
<dbReference type="Pfam" id="PF26284">
    <property type="entry name" value="DUF8077"/>
    <property type="match status" value="1"/>
</dbReference>
<feature type="transmembrane region" description="Helical" evidence="2">
    <location>
        <begin position="193"/>
        <end position="217"/>
    </location>
</feature>
<sequence length="403" mass="45909">MQRVDYSVIIILGSIFIICQAIEPHFDDPTLLELDMFDWTSGLRVAYCVDLPMLDMISPFRRTMAKVVTKYCQNLTACNLKKPLVFGPEQIVVLDGFPRRDMGAIHIKFFVVLPHNTDPTMKQQRPLLPRAVLSDILHKHLDEISNRLGWAIVSYEKYPRFDSMTEFMNIGIFIVFRIRNVRNCNSDHFFLRFIHYISAIIPIVIFSIPLMIFLAYWTSTLRPNMSSETWLVSGSSGGRNAAYRRTMEIIAEQNEQIERQRKLELTKHIHIANNQEALTATGQLLLNVAKLSIASSQPRPTSLSLSSSGPMSSPVSTQSPQIVVHPNSIGSSSMPRHSIGSLTEQGGPSARDQIQRLHVKPNTVVRHSRRQSSIDEIKRKRRRRETKQWKSGSLMLAGFANRQ</sequence>
<evidence type="ECO:0000313" key="5">
    <source>
        <dbReference type="Proteomes" id="UP000218231"/>
    </source>
</evidence>
<evidence type="ECO:0000259" key="3">
    <source>
        <dbReference type="Pfam" id="PF26284"/>
    </source>
</evidence>
<feature type="compositionally biased region" description="Low complexity" evidence="1">
    <location>
        <begin position="299"/>
        <end position="319"/>
    </location>
</feature>
<gene>
    <name evidence="4" type="ORF">WR25_02082</name>
</gene>
<feature type="region of interest" description="Disordered" evidence="1">
    <location>
        <begin position="299"/>
        <end position="403"/>
    </location>
</feature>
<keyword evidence="5" id="KW-1185">Reference proteome</keyword>
<accession>A0A2A2K6P9</accession>
<reference evidence="4 5" key="1">
    <citation type="journal article" date="2017" name="Curr. Biol.">
        <title>Genome architecture and evolution of a unichromosomal asexual nematode.</title>
        <authorList>
            <person name="Fradin H."/>
            <person name="Zegar C."/>
            <person name="Gutwein M."/>
            <person name="Lucas J."/>
            <person name="Kovtun M."/>
            <person name="Corcoran D."/>
            <person name="Baugh L.R."/>
            <person name="Kiontke K."/>
            <person name="Gunsalus K."/>
            <person name="Fitch D.H."/>
            <person name="Piano F."/>
        </authorList>
    </citation>
    <scope>NUCLEOTIDE SEQUENCE [LARGE SCALE GENOMIC DNA]</scope>
    <source>
        <strain evidence="4">PF1309</strain>
    </source>
</reference>